<protein>
    <submittedName>
        <fullName evidence="1">Glycosyl transferase</fullName>
    </submittedName>
</protein>
<keyword evidence="1" id="KW-0808">Transferase</keyword>
<evidence type="ECO:0000313" key="1">
    <source>
        <dbReference type="EMBL" id="MCW4450714.1"/>
    </source>
</evidence>
<name>A0ABT3JIX6_9FLAO</name>
<comment type="caution">
    <text evidence="1">The sequence shown here is derived from an EMBL/GenBank/DDBJ whole genome shotgun (WGS) entry which is preliminary data.</text>
</comment>
<dbReference type="RefSeq" id="WP_265142976.1">
    <property type="nucleotide sequence ID" value="NZ_JAPCHZ010000001.1"/>
</dbReference>
<sequence length="334" mass="38654">MKILYAIQGTGNGHVTRAREIIPYLKKYGEVDILISGTQAEVDVDAEVKYRFDGFGFVFGNKGGVDFRETWKRFNLKQFLKDVKNLPVREYDLVINDFEPVGAWSCKLYRKKSLGMSHQSAYLSAKTPKINGFHWGKVIMDHYAPATDYIGFHFERYDDYIHTPVIRTEIRNLKPQNLGHYTVYLPAYSDEFILDKVKEVPGSNWQIFSKHSKHHYRKHNAEVFPINNDLFQESLASCEGLLTGGGFEGPAEALHLAKKLLVVPMYHQYEQQCNALALEKLGIPVIWKENTFLEKLKNWVASIEPIKISFPDETEYIIRNIIEKYGYESFNKKL</sequence>
<dbReference type="EMBL" id="JAPCHZ010000001">
    <property type="protein sequence ID" value="MCW4450714.1"/>
    <property type="molecule type" value="Genomic_DNA"/>
</dbReference>
<dbReference type="SUPFAM" id="SSF53756">
    <property type="entry name" value="UDP-Glycosyltransferase/glycogen phosphorylase"/>
    <property type="match status" value="1"/>
</dbReference>
<organism evidence="1 2">
    <name type="scientific">Kaistella yananensis</name>
    <dbReference type="NCBI Taxonomy" id="2989820"/>
    <lineage>
        <taxon>Bacteria</taxon>
        <taxon>Pseudomonadati</taxon>
        <taxon>Bacteroidota</taxon>
        <taxon>Flavobacteriia</taxon>
        <taxon>Flavobacteriales</taxon>
        <taxon>Weeksellaceae</taxon>
        <taxon>Chryseobacterium group</taxon>
        <taxon>Kaistella</taxon>
    </lineage>
</organism>
<dbReference type="Proteomes" id="UP001209107">
    <property type="component" value="Unassembled WGS sequence"/>
</dbReference>
<reference evidence="1 2" key="1">
    <citation type="submission" date="2022-10" db="EMBL/GenBank/DDBJ databases">
        <title>Kaistella sp. BT-6-1-3.</title>
        <authorList>
            <person name="Ai J."/>
            <person name="Deng Z."/>
        </authorList>
    </citation>
    <scope>NUCLEOTIDE SEQUENCE [LARGE SCALE GENOMIC DNA]</scope>
    <source>
        <strain evidence="1 2">BT6-1-3</strain>
    </source>
</reference>
<gene>
    <name evidence="1" type="ORF">OK344_00630</name>
</gene>
<proteinExistence type="predicted"/>
<dbReference type="GO" id="GO:0016740">
    <property type="term" value="F:transferase activity"/>
    <property type="evidence" value="ECO:0007669"/>
    <property type="project" value="UniProtKB-KW"/>
</dbReference>
<keyword evidence="2" id="KW-1185">Reference proteome</keyword>
<accession>A0ABT3JIX6</accession>
<dbReference type="Pfam" id="PF13528">
    <property type="entry name" value="Glyco_trans_1_3"/>
    <property type="match status" value="1"/>
</dbReference>
<evidence type="ECO:0000313" key="2">
    <source>
        <dbReference type="Proteomes" id="UP001209107"/>
    </source>
</evidence>